<keyword evidence="1" id="KW-0732">Signal</keyword>
<gene>
    <name evidence="2" type="ORF">DAEQUDRAFT_722941</name>
</gene>
<name>A0A165SP03_9APHY</name>
<keyword evidence="3" id="KW-1185">Reference proteome</keyword>
<dbReference type="EMBL" id="KV429041">
    <property type="protein sequence ID" value="KZT72280.1"/>
    <property type="molecule type" value="Genomic_DNA"/>
</dbReference>
<proteinExistence type="predicted"/>
<dbReference type="AlphaFoldDB" id="A0A165SP03"/>
<accession>A0A165SP03</accession>
<feature type="chain" id="PRO_5007866602" description="Protein kinase domain-containing protein" evidence="1">
    <location>
        <begin position="20"/>
        <end position="242"/>
    </location>
</feature>
<protein>
    <recommendedName>
        <fullName evidence="4">Protein kinase domain-containing protein</fullName>
    </recommendedName>
</protein>
<evidence type="ECO:0000256" key="1">
    <source>
        <dbReference type="SAM" id="SignalP"/>
    </source>
</evidence>
<evidence type="ECO:0000313" key="3">
    <source>
        <dbReference type="Proteomes" id="UP000076727"/>
    </source>
</evidence>
<evidence type="ECO:0000313" key="2">
    <source>
        <dbReference type="EMBL" id="KZT72280.1"/>
    </source>
</evidence>
<dbReference type="OrthoDB" id="2796571at2759"/>
<reference evidence="2 3" key="1">
    <citation type="journal article" date="2016" name="Mol. Biol. Evol.">
        <title>Comparative Genomics of Early-Diverging Mushroom-Forming Fungi Provides Insights into the Origins of Lignocellulose Decay Capabilities.</title>
        <authorList>
            <person name="Nagy L.G."/>
            <person name="Riley R."/>
            <person name="Tritt A."/>
            <person name="Adam C."/>
            <person name="Daum C."/>
            <person name="Floudas D."/>
            <person name="Sun H."/>
            <person name="Yadav J.S."/>
            <person name="Pangilinan J."/>
            <person name="Larsson K.H."/>
            <person name="Matsuura K."/>
            <person name="Barry K."/>
            <person name="Labutti K."/>
            <person name="Kuo R."/>
            <person name="Ohm R.A."/>
            <person name="Bhattacharya S.S."/>
            <person name="Shirouzu T."/>
            <person name="Yoshinaga Y."/>
            <person name="Martin F.M."/>
            <person name="Grigoriev I.V."/>
            <person name="Hibbett D.S."/>
        </authorList>
    </citation>
    <scope>NUCLEOTIDE SEQUENCE [LARGE SCALE GENOMIC DNA]</scope>
    <source>
        <strain evidence="2 3">L-15889</strain>
    </source>
</reference>
<sequence length="242" mass="26911">MRFTFLLSLLSCLVLFVCGAPVNQRVLAIRELHDLIQRSPEFQDALVRLWRRNDIVIKLEGKEYHLSLHSKQGNSGSPVYIVTSANLRGDFAKTSYSSNEFIATEAAGEVAAHGRASDGKQWMIIKKSPGMHITDTTAYKTVKGHQAKCEELLHKAANLAAKETVALWQKTHGWDQNDPNVENVLFDDHMTKAYLIDWGMAKKTPHAPSEAAVQAESLRMFSASGLCKTIPPPPKAPPKKKH</sequence>
<feature type="signal peptide" evidence="1">
    <location>
        <begin position="1"/>
        <end position="19"/>
    </location>
</feature>
<organism evidence="2 3">
    <name type="scientific">Daedalea quercina L-15889</name>
    <dbReference type="NCBI Taxonomy" id="1314783"/>
    <lineage>
        <taxon>Eukaryota</taxon>
        <taxon>Fungi</taxon>
        <taxon>Dikarya</taxon>
        <taxon>Basidiomycota</taxon>
        <taxon>Agaricomycotina</taxon>
        <taxon>Agaricomycetes</taxon>
        <taxon>Polyporales</taxon>
        <taxon>Fomitopsis</taxon>
    </lineage>
</organism>
<evidence type="ECO:0008006" key="4">
    <source>
        <dbReference type="Google" id="ProtNLM"/>
    </source>
</evidence>
<dbReference type="Proteomes" id="UP000076727">
    <property type="component" value="Unassembled WGS sequence"/>
</dbReference>